<protein>
    <submittedName>
        <fullName evidence="1">Uncharacterized protein</fullName>
    </submittedName>
</protein>
<proteinExistence type="predicted"/>
<organism evidence="1 2">
    <name type="scientific">Croceicoccus mobilis</name>
    <dbReference type="NCBI Taxonomy" id="1703339"/>
    <lineage>
        <taxon>Bacteria</taxon>
        <taxon>Pseudomonadati</taxon>
        <taxon>Pseudomonadota</taxon>
        <taxon>Alphaproteobacteria</taxon>
        <taxon>Sphingomonadales</taxon>
        <taxon>Erythrobacteraceae</taxon>
        <taxon>Croceicoccus</taxon>
    </lineage>
</organism>
<evidence type="ECO:0000313" key="1">
    <source>
        <dbReference type="EMBL" id="GGD82911.1"/>
    </source>
</evidence>
<reference evidence="1" key="2">
    <citation type="submission" date="2020-09" db="EMBL/GenBank/DDBJ databases">
        <authorList>
            <person name="Sun Q."/>
            <person name="Zhou Y."/>
        </authorList>
    </citation>
    <scope>NUCLEOTIDE SEQUENCE</scope>
    <source>
        <strain evidence="1">CGMCC 1.15360</strain>
    </source>
</reference>
<evidence type="ECO:0000313" key="2">
    <source>
        <dbReference type="Proteomes" id="UP000612349"/>
    </source>
</evidence>
<comment type="caution">
    <text evidence="1">The sequence shown here is derived from an EMBL/GenBank/DDBJ whole genome shotgun (WGS) entry which is preliminary data.</text>
</comment>
<keyword evidence="2" id="KW-1185">Reference proteome</keyword>
<gene>
    <name evidence="1" type="ORF">GCM10010990_36190</name>
</gene>
<reference evidence="1" key="1">
    <citation type="journal article" date="2014" name="Int. J. Syst. Evol. Microbiol.">
        <title>Complete genome sequence of Corynebacterium casei LMG S-19264T (=DSM 44701T), isolated from a smear-ripened cheese.</title>
        <authorList>
            <consortium name="US DOE Joint Genome Institute (JGI-PGF)"/>
            <person name="Walter F."/>
            <person name="Albersmeier A."/>
            <person name="Kalinowski J."/>
            <person name="Ruckert C."/>
        </authorList>
    </citation>
    <scope>NUCLEOTIDE SEQUENCE</scope>
    <source>
        <strain evidence="1">CGMCC 1.15360</strain>
    </source>
</reference>
<dbReference type="AlphaFoldDB" id="A0A916ZAF2"/>
<sequence>MRFIEINIDPDGILPGAYMVGSGEYDEKAEVGRVFYDVQVFSKDFGEYQARIEVEYKFDIRPAFMLHVSSQAAGYAACVFANIAKDVLNDLFECKQKADAASPKGPRSKIWSDTLACLGQKSAGHRAKLLAAITTCGIMLGLN</sequence>
<dbReference type="RefSeq" id="WP_066778094.1">
    <property type="nucleotide sequence ID" value="NZ_BMIP01000013.1"/>
</dbReference>
<dbReference type="EMBL" id="BMIP01000013">
    <property type="protein sequence ID" value="GGD82911.1"/>
    <property type="molecule type" value="Genomic_DNA"/>
</dbReference>
<accession>A0A916ZAF2</accession>
<name>A0A916ZAF2_9SPHN</name>
<dbReference type="Proteomes" id="UP000612349">
    <property type="component" value="Unassembled WGS sequence"/>
</dbReference>